<dbReference type="SUPFAM" id="SSF51556">
    <property type="entry name" value="Metallo-dependent hydrolases"/>
    <property type="match status" value="1"/>
</dbReference>
<dbReference type="OrthoDB" id="9771932at2"/>
<evidence type="ECO:0000313" key="2">
    <source>
        <dbReference type="EMBL" id="EWM55210.1"/>
    </source>
</evidence>
<organism evidence="2 3">
    <name type="scientific">Ruminococcus flavefaciens 007c</name>
    <dbReference type="NCBI Taxonomy" id="1341157"/>
    <lineage>
        <taxon>Bacteria</taxon>
        <taxon>Bacillati</taxon>
        <taxon>Bacillota</taxon>
        <taxon>Clostridia</taxon>
        <taxon>Eubacteriales</taxon>
        <taxon>Oscillospiraceae</taxon>
        <taxon>Ruminococcus</taxon>
    </lineage>
</organism>
<reference evidence="2 3" key="1">
    <citation type="journal article" date="2014" name="PLoS ONE">
        <title>Rumen cellulosomics: divergent fiber-degrading strategies revealed by comparative genome-wide analysis of six ruminococcal strains.</title>
        <authorList>
            <person name="Dassa B."/>
            <person name="Borovok I."/>
            <person name="Ruimy-Israeli V."/>
            <person name="Lamed R."/>
            <person name="Flint H.J."/>
            <person name="Duncan S.H."/>
            <person name="Henrissat B."/>
            <person name="Coutinho P."/>
            <person name="Morrison M."/>
            <person name="Mosoni P."/>
            <person name="Yeoman C.J."/>
            <person name="White B.A."/>
            <person name="Bayer E.A."/>
        </authorList>
    </citation>
    <scope>NUCLEOTIDE SEQUENCE [LARGE SCALE GENOMIC DNA]</scope>
    <source>
        <strain evidence="2 3">007c</strain>
    </source>
</reference>
<evidence type="ECO:0000259" key="1">
    <source>
        <dbReference type="Pfam" id="PF04909"/>
    </source>
</evidence>
<dbReference type="AlphaFoldDB" id="W7V2L6"/>
<proteinExistence type="predicted"/>
<gene>
    <name evidence="2" type="ORF">RF007C_04450</name>
</gene>
<dbReference type="InterPro" id="IPR032466">
    <property type="entry name" value="Metal_Hydrolase"/>
</dbReference>
<comment type="caution">
    <text evidence="2">The sequence shown here is derived from an EMBL/GenBank/DDBJ whole genome shotgun (WGS) entry which is preliminary data.</text>
</comment>
<dbReference type="InterPro" id="IPR006680">
    <property type="entry name" value="Amidohydro-rel"/>
</dbReference>
<dbReference type="eggNOG" id="COG2159">
    <property type="taxonomic scope" value="Bacteria"/>
</dbReference>
<dbReference type="Pfam" id="PF04909">
    <property type="entry name" value="Amidohydro_2"/>
    <property type="match status" value="1"/>
</dbReference>
<feature type="domain" description="Amidohydrolase-related" evidence="1">
    <location>
        <begin position="3"/>
        <end position="250"/>
    </location>
</feature>
<dbReference type="RefSeq" id="WP_037296329.1">
    <property type="nucleotide sequence ID" value="NZ_ATAX01000003.1"/>
</dbReference>
<evidence type="ECO:0000313" key="3">
    <source>
        <dbReference type="Proteomes" id="UP000019365"/>
    </source>
</evidence>
<dbReference type="GO" id="GO:0016787">
    <property type="term" value="F:hydrolase activity"/>
    <property type="evidence" value="ECO:0007669"/>
    <property type="project" value="InterPro"/>
</dbReference>
<dbReference type="EMBL" id="ATAX01000003">
    <property type="protein sequence ID" value="EWM55210.1"/>
    <property type="molecule type" value="Genomic_DNA"/>
</dbReference>
<accession>W7V2L6</accession>
<dbReference type="PATRIC" id="fig|1341157.4.peg.23"/>
<protein>
    <recommendedName>
        <fullName evidence="1">Amidohydrolase-related domain-containing protein</fullName>
    </recommendedName>
</protein>
<name>W7V2L6_RUMFL</name>
<dbReference type="Proteomes" id="UP000019365">
    <property type="component" value="Unassembled WGS sequence"/>
</dbReference>
<keyword evidence="3" id="KW-1185">Reference proteome</keyword>
<sequence length="250" mass="28355">MIIDSHLHLPWEIKGKSEKKKELLKKMERNSVEKGVVIADSELESVICSAQECAELFRGSDDIKVIAGISPLISFNEQLELCRELLTSRDIAGLKVYTGHEAFYCDDPALVPVYDLAAVYRVPVLFHTGWDNSGYAAPERMSRLAAERSQNTFVYCHCFYPDTEHCFEVLRDRRNVIFDTSSFADDEKLVPQIKSSLEKAIALMPDRFIYGSDYGSCSMEAHIRFAESLDITACQRGLFMHGNSERVYGF</sequence>
<dbReference type="Gene3D" id="3.20.20.140">
    <property type="entry name" value="Metal-dependent hydrolases"/>
    <property type="match status" value="1"/>
</dbReference>